<accession>A0A6J5KAD2</accession>
<dbReference type="Proteomes" id="UP001558535">
    <property type="component" value="Unassembled WGS sequence"/>
</dbReference>
<organism evidence="3 5">
    <name type="scientific">Paraburkholderia phenoliruptrix</name>
    <dbReference type="NCBI Taxonomy" id="252970"/>
    <lineage>
        <taxon>Bacteria</taxon>
        <taxon>Pseudomonadati</taxon>
        <taxon>Pseudomonadota</taxon>
        <taxon>Betaproteobacteria</taxon>
        <taxon>Burkholderiales</taxon>
        <taxon>Burkholderiaceae</taxon>
        <taxon>Paraburkholderia</taxon>
    </lineage>
</organism>
<dbReference type="Proteomes" id="UP000494102">
    <property type="component" value="Unassembled WGS sequence"/>
</dbReference>
<dbReference type="AlphaFoldDB" id="A0A6J5KAD2"/>
<feature type="transmembrane region" description="Helical" evidence="2">
    <location>
        <begin position="7"/>
        <end position="31"/>
    </location>
</feature>
<evidence type="ECO:0000256" key="1">
    <source>
        <dbReference type="SAM" id="MobiDB-lite"/>
    </source>
</evidence>
<dbReference type="GeneID" id="27797482"/>
<evidence type="ECO:0008006" key="7">
    <source>
        <dbReference type="Google" id="ProtNLM"/>
    </source>
</evidence>
<evidence type="ECO:0000313" key="6">
    <source>
        <dbReference type="Proteomes" id="UP001558535"/>
    </source>
</evidence>
<keyword evidence="2" id="KW-1133">Transmembrane helix</keyword>
<reference evidence="3 5" key="1">
    <citation type="submission" date="2020-04" db="EMBL/GenBank/DDBJ databases">
        <authorList>
            <person name="De Canck E."/>
        </authorList>
    </citation>
    <scope>NUCLEOTIDE SEQUENCE [LARGE SCALE GENOMIC DNA]</scope>
    <source>
        <strain evidence="3 5">LMG 9964</strain>
    </source>
</reference>
<reference evidence="4 6" key="2">
    <citation type="submission" date="2024-07" db="EMBL/GenBank/DDBJ databases">
        <title>A survey of Mimosa microsymbionts across Brazilian biomes reveals a high diversity of Paraburkholderia nodulating endemic species, but also that Cupriavidus is common as a symbiont of widespread species.</title>
        <authorList>
            <person name="Rouws L."/>
            <person name="Barauna A."/>
            <person name="Beukes C."/>
            <person name="Rouws J.R.C."/>
            <person name="De Faria S.M."/>
            <person name="Gross E."/>
            <person name="Bueno Dos Reis Junior F."/>
            <person name="Simon M.F."/>
            <person name="Maluk M."/>
            <person name="Odee D.W."/>
            <person name="Kenicer G."/>
            <person name="Young J.P.W."/>
            <person name="Reis V.M."/>
            <person name="Zilli J."/>
            <person name="James E.K."/>
        </authorList>
    </citation>
    <scope>NUCLEOTIDE SEQUENCE [LARGE SCALE GENOMIC DNA]</scope>
    <source>
        <strain evidence="4 6">BR14375</strain>
    </source>
</reference>
<protein>
    <recommendedName>
        <fullName evidence="7">Transmembrane protein</fullName>
    </recommendedName>
</protein>
<evidence type="ECO:0000313" key="3">
    <source>
        <dbReference type="EMBL" id="CAB4051203.1"/>
    </source>
</evidence>
<evidence type="ECO:0000313" key="5">
    <source>
        <dbReference type="Proteomes" id="UP000494102"/>
    </source>
</evidence>
<keyword evidence="6" id="KW-1185">Reference proteome</keyword>
<gene>
    <name evidence="4" type="ORF">AB3X84_18535</name>
    <name evidence="3" type="ORF">LMG9964_04874</name>
</gene>
<keyword evidence="2" id="KW-0472">Membrane</keyword>
<feature type="compositionally biased region" description="Basic and acidic residues" evidence="1">
    <location>
        <begin position="251"/>
        <end position="268"/>
    </location>
</feature>
<keyword evidence="2" id="KW-0812">Transmembrane</keyword>
<dbReference type="EMBL" id="CADILN010000008">
    <property type="protein sequence ID" value="CAB4051203.1"/>
    <property type="molecule type" value="Genomic_DNA"/>
</dbReference>
<proteinExistence type="predicted"/>
<feature type="region of interest" description="Disordered" evidence="1">
    <location>
        <begin position="227"/>
        <end position="281"/>
    </location>
</feature>
<evidence type="ECO:0000256" key="2">
    <source>
        <dbReference type="SAM" id="Phobius"/>
    </source>
</evidence>
<feature type="transmembrane region" description="Helical" evidence="2">
    <location>
        <begin position="73"/>
        <end position="94"/>
    </location>
</feature>
<name>A0A6J5KAD2_9BURK</name>
<evidence type="ECO:0000313" key="4">
    <source>
        <dbReference type="EMBL" id="MEX3751992.1"/>
    </source>
</evidence>
<feature type="transmembrane region" description="Helical" evidence="2">
    <location>
        <begin position="43"/>
        <end position="61"/>
    </location>
</feature>
<dbReference type="RefSeq" id="WP_015003068.1">
    <property type="nucleotide sequence ID" value="NZ_CADILN010000008.1"/>
</dbReference>
<dbReference type="EMBL" id="JBFPKE010000006">
    <property type="protein sequence ID" value="MEX3751992.1"/>
    <property type="molecule type" value="Genomic_DNA"/>
</dbReference>
<feature type="transmembrane region" description="Helical" evidence="2">
    <location>
        <begin position="106"/>
        <end position="126"/>
    </location>
</feature>
<sequence>MKPLLRAVLVVDALLLLGFGLLFLLTPWTSLYDALLLVQTQPALVGQAFGVALVGLAWLALHASFDGALTSSVARAVGHVNWLTGVLMLVWLLGLHTPSLNGFGQIVAVLTGVVLLVLGLGGVRLAGAVRRREKLRAAEAVAAERADRQAAKDAAKNAANREANRREPVVPATAGFPVYRAEPVGEPAVPPGAAPAVAPAYDAAAKPVVAPAGTVPVAPAVPAAHEARPLDPAPSAPLRATTGEAPSPSERAARAEAAAARDEARDAAADAPHAPRPPFHG</sequence>